<evidence type="ECO:0000256" key="6">
    <source>
        <dbReference type="ARBA" id="ARBA00022989"/>
    </source>
</evidence>
<dbReference type="InterPro" id="IPR006668">
    <property type="entry name" value="Mg_transptr_MgtE_intracell_dom"/>
</dbReference>
<keyword evidence="3 9" id="KW-0813">Transport</keyword>
<comment type="similarity">
    <text evidence="2 9">Belongs to the SLC41A transporter family.</text>
</comment>
<feature type="domain" description="CBS" evidence="10">
    <location>
        <begin position="212"/>
        <end position="268"/>
    </location>
</feature>
<dbReference type="PROSITE" id="PS51371">
    <property type="entry name" value="CBS"/>
    <property type="match status" value="1"/>
</dbReference>
<evidence type="ECO:0000256" key="4">
    <source>
        <dbReference type="ARBA" id="ARBA00022692"/>
    </source>
</evidence>
<keyword evidence="12" id="KW-1185">Reference proteome</keyword>
<organism evidence="11 12">
    <name type="scientific">Candidatus Methylobacter titanis</name>
    <dbReference type="NCBI Taxonomy" id="3053457"/>
    <lineage>
        <taxon>Bacteria</taxon>
        <taxon>Pseudomonadati</taxon>
        <taxon>Pseudomonadota</taxon>
        <taxon>Gammaproteobacteria</taxon>
        <taxon>Methylococcales</taxon>
        <taxon>Methylococcaceae</taxon>
        <taxon>Methylobacter</taxon>
    </lineage>
</organism>
<dbReference type="EMBL" id="JAQSDF010000048">
    <property type="protein sequence ID" value="MDI1231905.1"/>
    <property type="molecule type" value="Genomic_DNA"/>
</dbReference>
<comment type="function">
    <text evidence="9">Acts as a magnesium transporter.</text>
</comment>
<dbReference type="InterPro" id="IPR006667">
    <property type="entry name" value="SLC41_membr_dom"/>
</dbReference>
<keyword evidence="5 9" id="KW-0460">Magnesium</keyword>
<accession>A0AA43Q5B7</accession>
<comment type="subcellular location">
    <subcellularLocation>
        <location evidence="9">Cell membrane</location>
        <topology evidence="9">Multi-pass membrane protein</topology>
    </subcellularLocation>
    <subcellularLocation>
        <location evidence="1">Membrane</location>
        <topology evidence="1">Multi-pass membrane protein</topology>
    </subcellularLocation>
</comment>
<dbReference type="GO" id="GO:0005886">
    <property type="term" value="C:plasma membrane"/>
    <property type="evidence" value="ECO:0007669"/>
    <property type="project" value="UniProtKB-SubCell"/>
</dbReference>
<dbReference type="Gene3D" id="3.10.580.10">
    <property type="entry name" value="CBS-domain"/>
    <property type="match status" value="1"/>
</dbReference>
<dbReference type="InterPro" id="IPR036739">
    <property type="entry name" value="SLC41_membr_dom_sf"/>
</dbReference>
<gene>
    <name evidence="11" type="primary">mgtE</name>
    <name evidence="11" type="ORF">PSU93_12215</name>
</gene>
<evidence type="ECO:0000313" key="12">
    <source>
        <dbReference type="Proteomes" id="UP001160519"/>
    </source>
</evidence>
<dbReference type="InterPro" id="IPR006669">
    <property type="entry name" value="MgtE_transporter"/>
</dbReference>
<dbReference type="Pfam" id="PF03448">
    <property type="entry name" value="MgtE_N"/>
    <property type="match status" value="1"/>
</dbReference>
<feature type="transmembrane region" description="Helical" evidence="9">
    <location>
        <begin position="433"/>
        <end position="456"/>
    </location>
</feature>
<evidence type="ECO:0000313" key="11">
    <source>
        <dbReference type="EMBL" id="MDI1231905.1"/>
    </source>
</evidence>
<dbReference type="InterPro" id="IPR000644">
    <property type="entry name" value="CBS_dom"/>
</dbReference>
<evidence type="ECO:0000256" key="9">
    <source>
        <dbReference type="RuleBase" id="RU362011"/>
    </source>
</evidence>
<protein>
    <recommendedName>
        <fullName evidence="9">Magnesium transporter MgtE</fullName>
    </recommendedName>
</protein>
<evidence type="ECO:0000256" key="3">
    <source>
        <dbReference type="ARBA" id="ARBA00022448"/>
    </source>
</evidence>
<feature type="transmembrane region" description="Helical" evidence="9">
    <location>
        <begin position="395"/>
        <end position="421"/>
    </location>
</feature>
<dbReference type="SUPFAM" id="SSF161093">
    <property type="entry name" value="MgtE membrane domain-like"/>
    <property type="match status" value="1"/>
</dbReference>
<keyword evidence="7 9" id="KW-0472">Membrane</keyword>
<dbReference type="SUPFAM" id="SSF158791">
    <property type="entry name" value="MgtE N-terminal domain-like"/>
    <property type="match status" value="1"/>
</dbReference>
<dbReference type="Gene3D" id="1.25.60.10">
    <property type="entry name" value="MgtE N-terminal domain-like"/>
    <property type="match status" value="1"/>
</dbReference>
<dbReference type="InterPro" id="IPR046342">
    <property type="entry name" value="CBS_dom_sf"/>
</dbReference>
<evidence type="ECO:0000259" key="10">
    <source>
        <dbReference type="PROSITE" id="PS51371"/>
    </source>
</evidence>
<dbReference type="PANTHER" id="PTHR43773:SF1">
    <property type="entry name" value="MAGNESIUM TRANSPORTER MGTE"/>
    <property type="match status" value="1"/>
</dbReference>
<dbReference type="Gene3D" id="1.10.357.20">
    <property type="entry name" value="SLC41 divalent cation transporters, integral membrane domain"/>
    <property type="match status" value="1"/>
</dbReference>
<keyword evidence="8" id="KW-0129">CBS domain</keyword>
<evidence type="ECO:0000256" key="2">
    <source>
        <dbReference type="ARBA" id="ARBA00009749"/>
    </source>
</evidence>
<comment type="caution">
    <text evidence="11">The sequence shown here is derived from an EMBL/GenBank/DDBJ whole genome shotgun (WGS) entry which is preliminary data.</text>
</comment>
<keyword evidence="4 9" id="KW-0812">Transmembrane</keyword>
<evidence type="ECO:0000256" key="7">
    <source>
        <dbReference type="ARBA" id="ARBA00023136"/>
    </source>
</evidence>
<dbReference type="GO" id="GO:0046872">
    <property type="term" value="F:metal ion binding"/>
    <property type="evidence" value="ECO:0007669"/>
    <property type="project" value="UniProtKB-KW"/>
</dbReference>
<dbReference type="NCBIfam" id="TIGR00400">
    <property type="entry name" value="mgtE"/>
    <property type="match status" value="1"/>
</dbReference>
<dbReference type="GO" id="GO:0015095">
    <property type="term" value="F:magnesium ion transmembrane transporter activity"/>
    <property type="evidence" value="ECO:0007669"/>
    <property type="project" value="UniProtKB-UniRule"/>
</dbReference>
<feature type="transmembrane region" description="Helical" evidence="9">
    <location>
        <begin position="320"/>
        <end position="347"/>
    </location>
</feature>
<evidence type="ECO:0000256" key="8">
    <source>
        <dbReference type="PROSITE-ProRule" id="PRU00703"/>
    </source>
</evidence>
<proteinExistence type="inferred from homology"/>
<reference evidence="11" key="1">
    <citation type="submission" date="2023-01" db="EMBL/GenBank/DDBJ databases">
        <title>Biogeochemical cycle of methane in antarctic sediments.</title>
        <authorList>
            <person name="Roldan D.M."/>
            <person name="Menes R.J."/>
        </authorList>
    </citation>
    <scope>NUCLEOTIDE SEQUENCE [LARGE SCALE GENOMIC DNA]</scope>
    <source>
        <strain evidence="11">K-2018 MAG008</strain>
    </source>
</reference>
<dbReference type="AlphaFoldDB" id="A0AA43Q5B7"/>
<dbReference type="Pfam" id="PF00571">
    <property type="entry name" value="CBS"/>
    <property type="match status" value="1"/>
</dbReference>
<name>A0AA43Q5B7_9GAMM</name>
<feature type="transmembrane region" description="Helical" evidence="9">
    <location>
        <begin position="368"/>
        <end position="389"/>
    </location>
</feature>
<dbReference type="Proteomes" id="UP001160519">
    <property type="component" value="Unassembled WGS sequence"/>
</dbReference>
<sequence length="457" mass="49668">MDLSSVSFTEKKYNNRLLLTQITALLKSGSLFQIRHFIHELYPAETAHLIESLQPEDRKKIWAVIPPDVMGEILVQLHVEVAKGLIEITGQKDLIKAVESLESDDLVDLLHVIPEPLYSKVIASIGVQERSRLEAALSYDDDTAGGLMSLDVLTVQATQSLDEVLQDLRRRTFIPKATDNLFVVDQLDIFQGVLPLSVLLTRDPLVMVAESMDSSIEGIPCQMSAEEVALLFEHRDMLSAPVVAENGRLLGRITVDDIVDVIRDQADRSFRSMAGLSEEQDMFSPVMISAKRRAVWLGINLVTAFMASWVIGLFEATLEQIVALAVLMPIVASMGGIAGSQTLTLVIRGLALRQISGINAVQLFKKELSVGIVNGVLWSFVVASIGGIWFHSIGIGLILGGAVIINLICAAFAGASIPLILQRMDIDPALAGGVLLTTVTDVVGFMAFLGLATLFLM</sequence>
<dbReference type="InterPro" id="IPR038076">
    <property type="entry name" value="MgtE_N_sf"/>
</dbReference>
<evidence type="ECO:0000256" key="5">
    <source>
        <dbReference type="ARBA" id="ARBA00022842"/>
    </source>
</evidence>
<comment type="subunit">
    <text evidence="9">Homodimer.</text>
</comment>
<dbReference type="PANTHER" id="PTHR43773">
    <property type="entry name" value="MAGNESIUM TRANSPORTER MGTE"/>
    <property type="match status" value="1"/>
</dbReference>
<keyword evidence="6 9" id="KW-1133">Transmembrane helix</keyword>
<feature type="transmembrane region" description="Helical" evidence="9">
    <location>
        <begin position="294"/>
        <end position="314"/>
    </location>
</feature>
<evidence type="ECO:0000256" key="1">
    <source>
        <dbReference type="ARBA" id="ARBA00004141"/>
    </source>
</evidence>
<dbReference type="CDD" id="cd04606">
    <property type="entry name" value="CBS_pair_Mg_transporter"/>
    <property type="match status" value="1"/>
</dbReference>
<dbReference type="SUPFAM" id="SSF54631">
    <property type="entry name" value="CBS-domain pair"/>
    <property type="match status" value="1"/>
</dbReference>
<keyword evidence="9" id="KW-0479">Metal-binding</keyword>
<dbReference type="SMART" id="SM00924">
    <property type="entry name" value="MgtE_N"/>
    <property type="match status" value="1"/>
</dbReference>
<dbReference type="Pfam" id="PF01769">
    <property type="entry name" value="MgtE"/>
    <property type="match status" value="1"/>
</dbReference>
<keyword evidence="9" id="KW-1003">Cell membrane</keyword>